<dbReference type="Proteomes" id="UP001164250">
    <property type="component" value="Chromosome 8"/>
</dbReference>
<comment type="caution">
    <text evidence="1">The sequence shown here is derived from an EMBL/GenBank/DDBJ whole genome shotgun (WGS) entry which is preliminary data.</text>
</comment>
<evidence type="ECO:0000313" key="1">
    <source>
        <dbReference type="EMBL" id="KAJ0090601.1"/>
    </source>
</evidence>
<name>A0ACC1AVA7_9ROSI</name>
<protein>
    <submittedName>
        <fullName evidence="1">Uncharacterized protein</fullName>
    </submittedName>
</protein>
<reference evidence="2" key="1">
    <citation type="journal article" date="2023" name="G3 (Bethesda)">
        <title>Genome assembly and association tests identify interacting loci associated with vigor, precocity, and sex in interspecific pistachio rootstocks.</title>
        <authorList>
            <person name="Palmer W."/>
            <person name="Jacygrad E."/>
            <person name="Sagayaradj S."/>
            <person name="Cavanaugh K."/>
            <person name="Han R."/>
            <person name="Bertier L."/>
            <person name="Beede B."/>
            <person name="Kafkas S."/>
            <person name="Golino D."/>
            <person name="Preece J."/>
            <person name="Michelmore R."/>
        </authorList>
    </citation>
    <scope>NUCLEOTIDE SEQUENCE [LARGE SCALE GENOMIC DNA]</scope>
</reference>
<evidence type="ECO:0000313" key="2">
    <source>
        <dbReference type="Proteomes" id="UP001164250"/>
    </source>
</evidence>
<keyword evidence="2" id="KW-1185">Reference proteome</keyword>
<dbReference type="EMBL" id="CM047904">
    <property type="protein sequence ID" value="KAJ0090601.1"/>
    <property type="molecule type" value="Genomic_DNA"/>
</dbReference>
<accession>A0ACC1AVA7</accession>
<sequence>MGQKKQPSTDPVAEPKKRRRVDIADVDAGVEAKDCIKIYLVSSKEEVGVSDSFCIDPVDLNSFFDEDGKIYGYQELKITVWVNIISFHSYADITFKGTSDRGKGITDLKSALQSIFAETLVESKDKFLQTFSTETQFIRFPHIASIRSAVSTGEVMQHKASNGHVSHLEEAVSDLEVIDINILSSSLSSALSIFICKDCVFVNEFHQLMCLNLGQVVRMVVGNMATGHLYSRLIPLVLLLVDGSNPIDVTDPRWELYLLIQKTEDLQGDIQHRLLGFAALYRFYHYPDSTRIRLSQILILPPYQRKGYGSYLVEVLSNIAIAENVYDFTVEEPLDSFQHVRTCVDIKHLLAFEPIQPAIDSAVLSLKEGKVSKKIHAPRFVPPLSAVDDVRKTLKINKKQFLQCWEILIYLSLHPVDKCIEDYFTIISNRVRADILGKDSGTAGKRVIDVTTTYDQDMSFVMFRSKDGEPSSVQMDTTQTNQEQQLQELVDERIREIKLIAQKVSPPCA</sequence>
<proteinExistence type="predicted"/>
<gene>
    <name evidence="1" type="ORF">Patl1_13414</name>
</gene>
<organism evidence="1 2">
    <name type="scientific">Pistacia atlantica</name>
    <dbReference type="NCBI Taxonomy" id="434234"/>
    <lineage>
        <taxon>Eukaryota</taxon>
        <taxon>Viridiplantae</taxon>
        <taxon>Streptophyta</taxon>
        <taxon>Embryophyta</taxon>
        <taxon>Tracheophyta</taxon>
        <taxon>Spermatophyta</taxon>
        <taxon>Magnoliopsida</taxon>
        <taxon>eudicotyledons</taxon>
        <taxon>Gunneridae</taxon>
        <taxon>Pentapetalae</taxon>
        <taxon>rosids</taxon>
        <taxon>malvids</taxon>
        <taxon>Sapindales</taxon>
        <taxon>Anacardiaceae</taxon>
        <taxon>Pistacia</taxon>
    </lineage>
</organism>